<evidence type="ECO:0000256" key="1">
    <source>
        <dbReference type="SAM" id="MobiDB-lite"/>
    </source>
</evidence>
<feature type="region of interest" description="Disordered" evidence="1">
    <location>
        <begin position="355"/>
        <end position="380"/>
    </location>
</feature>
<dbReference type="Proteomes" id="UP000039865">
    <property type="component" value="Unassembled WGS sequence"/>
</dbReference>
<sequence length="589" mass="68159">MKIIKETLIAQIPWANFVATLSQREEYFFSDLISFALAPMSTAAPIQQTYQMFMPNKIKKGRDFKINHDLANKKESNSQSAVQLQQMIKNIMPQSVQNAQRQVSHYQDQKQFIYPDEIYTDPDIFQTKDETDQYEDSLGGRGFQIQSLKNKQPSQTLSYFTPLIKQQSQQSLNNVVDQNSYISTNPINQFTTNRSINRLSFSNEKRRSQNDSMSSKTKRDELYIGKKQEMPIHQSKQLSNVEQLKMALSPLGDQKQQSSDMVYLGGFLLKPRTKLATFQDPKKKQQGDHVPNLEDDKQDKLIKVKSLDKIVKQRKNRHLRTIDAENDLDLVAFSSLNAKDRLNYIKTVKFLKNINQERPPSNPPANFEHSVQESSIKGSLSSHRFADPALDIDSPQTLYPVQKILITHKDSSVDSIDSNDNSSKKKRKNRKVRQSPLRSKKHLQAAPPLLILNCEKILPKQKTQRHEPPKLNNDIMDQLDQNDTPSNDSSFHIPQWNETPMLSDRTIQIMQQIHKQKYGPSNHNRLNHLQYTPMNQPSIQMLPQYSQGSASNNINAYVHTNEEFTRRKKSKKKEKDNQPKMELEKLTPW</sequence>
<organism evidence="2 3">
    <name type="scientific">Stylonychia lemnae</name>
    <name type="common">Ciliate</name>
    <dbReference type="NCBI Taxonomy" id="5949"/>
    <lineage>
        <taxon>Eukaryota</taxon>
        <taxon>Sar</taxon>
        <taxon>Alveolata</taxon>
        <taxon>Ciliophora</taxon>
        <taxon>Intramacronucleata</taxon>
        <taxon>Spirotrichea</taxon>
        <taxon>Stichotrichia</taxon>
        <taxon>Sporadotrichida</taxon>
        <taxon>Oxytrichidae</taxon>
        <taxon>Stylonychinae</taxon>
        <taxon>Stylonychia</taxon>
    </lineage>
</organism>
<gene>
    <name evidence="2" type="primary">Contig1113.g1206</name>
    <name evidence="2" type="ORF">STYLEM_7385</name>
</gene>
<dbReference type="AlphaFoldDB" id="A0A078AC87"/>
<feature type="compositionally biased region" description="Basic and acidic residues" evidence="1">
    <location>
        <begin position="573"/>
        <end position="589"/>
    </location>
</feature>
<evidence type="ECO:0000313" key="3">
    <source>
        <dbReference type="Proteomes" id="UP000039865"/>
    </source>
</evidence>
<reference evidence="2 3" key="1">
    <citation type="submission" date="2014-06" db="EMBL/GenBank/DDBJ databases">
        <authorList>
            <person name="Swart Estienne"/>
        </authorList>
    </citation>
    <scope>NUCLEOTIDE SEQUENCE [LARGE SCALE GENOMIC DNA]</scope>
    <source>
        <strain evidence="2 3">130c</strain>
    </source>
</reference>
<dbReference type="InParanoid" id="A0A078AC87"/>
<dbReference type="EMBL" id="CCKQ01007069">
    <property type="protein sequence ID" value="CDW78408.1"/>
    <property type="molecule type" value="Genomic_DNA"/>
</dbReference>
<feature type="region of interest" description="Disordered" evidence="1">
    <location>
        <begin position="412"/>
        <end position="445"/>
    </location>
</feature>
<protein>
    <submittedName>
        <fullName evidence="2">Uncharacterized protein</fullName>
    </submittedName>
</protein>
<evidence type="ECO:0000313" key="2">
    <source>
        <dbReference type="EMBL" id="CDW78408.1"/>
    </source>
</evidence>
<proteinExistence type="predicted"/>
<feature type="region of interest" description="Disordered" evidence="1">
    <location>
        <begin position="562"/>
        <end position="589"/>
    </location>
</feature>
<name>A0A078AC87_STYLE</name>
<feature type="region of interest" description="Disordered" evidence="1">
    <location>
        <begin position="198"/>
        <end position="219"/>
    </location>
</feature>
<feature type="compositionally biased region" description="Basic residues" evidence="1">
    <location>
        <begin position="424"/>
        <end position="443"/>
    </location>
</feature>
<accession>A0A078AC87</accession>
<keyword evidence="3" id="KW-1185">Reference proteome</keyword>